<gene>
    <name evidence="1" type="ORF">g.156571</name>
</gene>
<evidence type="ECO:0000313" key="1">
    <source>
        <dbReference type="EMBL" id="MBY81530.1"/>
    </source>
</evidence>
<protein>
    <submittedName>
        <fullName evidence="1">Uncharacterized protein</fullName>
    </submittedName>
</protein>
<sequence length="110" mass="12908">MIEWKFTVFHFPGLLVKDYVTELEKYFKKRVTCTNIRNLVFQISEYKCYAFSNDTNTMETHITIDGLICNEFKLLKLTTKSSDIKLPEVSIYTDKLGIKSKKLKDIQSII</sequence>
<organism evidence="1">
    <name type="scientific">Sipha flava</name>
    <name type="common">yellow sugarcane aphid</name>
    <dbReference type="NCBI Taxonomy" id="143950"/>
    <lineage>
        <taxon>Eukaryota</taxon>
        <taxon>Metazoa</taxon>
        <taxon>Ecdysozoa</taxon>
        <taxon>Arthropoda</taxon>
        <taxon>Hexapoda</taxon>
        <taxon>Insecta</taxon>
        <taxon>Pterygota</taxon>
        <taxon>Neoptera</taxon>
        <taxon>Paraneoptera</taxon>
        <taxon>Hemiptera</taxon>
        <taxon>Sternorrhyncha</taxon>
        <taxon>Aphidomorpha</taxon>
        <taxon>Aphidoidea</taxon>
        <taxon>Aphididae</taxon>
        <taxon>Sipha</taxon>
    </lineage>
</organism>
<dbReference type="AlphaFoldDB" id="A0A2S2QVK4"/>
<accession>A0A2S2QVK4</accession>
<reference evidence="1" key="1">
    <citation type="submission" date="2018-04" db="EMBL/GenBank/DDBJ databases">
        <title>Transcriptome assembly of Sipha flava.</title>
        <authorList>
            <person name="Scully E.D."/>
            <person name="Geib S.M."/>
            <person name="Palmer N.A."/>
            <person name="Koch K."/>
            <person name="Bradshaw J."/>
            <person name="Heng-Moss T."/>
            <person name="Sarath G."/>
        </authorList>
    </citation>
    <scope>NUCLEOTIDE SEQUENCE</scope>
</reference>
<dbReference type="EMBL" id="GGMS01012327">
    <property type="protein sequence ID" value="MBY81530.1"/>
    <property type="molecule type" value="Transcribed_RNA"/>
</dbReference>
<proteinExistence type="predicted"/>
<name>A0A2S2QVK4_9HEMI</name>